<feature type="transmembrane region" description="Helical" evidence="1">
    <location>
        <begin position="34"/>
        <end position="55"/>
    </location>
</feature>
<dbReference type="OrthoDB" id="462212at2"/>
<dbReference type="AlphaFoldDB" id="A0A480AF73"/>
<sequence>MYTTSDEKGILNNYAKEPKLYYAEFPTKAQQSTYAFQGVVAILFLTSIVLITLGVS</sequence>
<gene>
    <name evidence="2" type="ORF">NIES80_15460</name>
</gene>
<comment type="caution">
    <text evidence="2">The sequence shown here is derived from an EMBL/GenBank/DDBJ whole genome shotgun (WGS) entry which is preliminary data.</text>
</comment>
<dbReference type="NCBIfam" id="NF033486">
    <property type="entry name" value="harvest_ssl1498"/>
    <property type="match status" value="1"/>
</dbReference>
<evidence type="ECO:0000313" key="3">
    <source>
        <dbReference type="Proteomes" id="UP000299367"/>
    </source>
</evidence>
<dbReference type="Proteomes" id="UP000299367">
    <property type="component" value="Unassembled WGS sequence"/>
</dbReference>
<dbReference type="RefSeq" id="WP_137907529.1">
    <property type="nucleotide sequence ID" value="NZ_BJCF01000013.1"/>
</dbReference>
<name>A0A480AF73_9CYAN</name>
<accession>A0A480AF73</accession>
<keyword evidence="1" id="KW-0472">Membrane</keyword>
<keyword evidence="1" id="KW-1133">Transmembrane helix</keyword>
<dbReference type="Pfam" id="PF26394">
    <property type="entry name" value="Psb34"/>
    <property type="match status" value="1"/>
</dbReference>
<evidence type="ECO:0008006" key="4">
    <source>
        <dbReference type="Google" id="ProtNLM"/>
    </source>
</evidence>
<dbReference type="InterPro" id="IPR048028">
    <property type="entry name" value="Psb34-like"/>
</dbReference>
<evidence type="ECO:0000256" key="1">
    <source>
        <dbReference type="SAM" id="Phobius"/>
    </source>
</evidence>
<organism evidence="2 3">
    <name type="scientific">Dolichospermum planctonicum</name>
    <dbReference type="NCBI Taxonomy" id="136072"/>
    <lineage>
        <taxon>Bacteria</taxon>
        <taxon>Bacillati</taxon>
        <taxon>Cyanobacteriota</taxon>
        <taxon>Cyanophyceae</taxon>
        <taxon>Nostocales</taxon>
        <taxon>Aphanizomenonaceae</taxon>
        <taxon>Dolichospermum</taxon>
    </lineage>
</organism>
<proteinExistence type="predicted"/>
<evidence type="ECO:0000313" key="2">
    <source>
        <dbReference type="EMBL" id="GCL41848.1"/>
    </source>
</evidence>
<reference evidence="3" key="1">
    <citation type="submission" date="2019-02" db="EMBL/GenBank/DDBJ databases">
        <title>Draft genome sequence of Dolichospermum planctonicum NIES-80.</title>
        <authorList>
            <person name="Yamaguchi H."/>
            <person name="Suzuki S."/>
            <person name="Kawachi M."/>
        </authorList>
    </citation>
    <scope>NUCLEOTIDE SEQUENCE [LARGE SCALE GENOMIC DNA]</scope>
    <source>
        <strain evidence="3">NIES-80</strain>
    </source>
</reference>
<protein>
    <recommendedName>
        <fullName evidence="4">O-succinylbenzoic acid--CoA ligase</fullName>
    </recommendedName>
</protein>
<dbReference type="EMBL" id="BJCF01000013">
    <property type="protein sequence ID" value="GCL41848.1"/>
    <property type="molecule type" value="Genomic_DNA"/>
</dbReference>
<keyword evidence="1" id="KW-0812">Transmembrane</keyword>